<gene>
    <name evidence="1" type="ORF">ASPCAL12538</name>
</gene>
<dbReference type="STRING" id="454130.A0A0U5CFZ2"/>
<dbReference type="PANTHER" id="PTHR39596:SF2">
    <property type="entry name" value="HET DOMAIN PROTEIN (AFU_ORTHOLOGUE AFUA_1G17550)-RELATED"/>
    <property type="match status" value="1"/>
</dbReference>
<keyword evidence="2" id="KW-1185">Reference proteome</keyword>
<dbReference type="EMBL" id="CDMC01000014">
    <property type="protein sequence ID" value="CEL09402.1"/>
    <property type="molecule type" value="Genomic_DNA"/>
</dbReference>
<evidence type="ECO:0000313" key="1">
    <source>
        <dbReference type="EMBL" id="CEL09402.1"/>
    </source>
</evidence>
<evidence type="ECO:0000313" key="2">
    <source>
        <dbReference type="Proteomes" id="UP000054771"/>
    </source>
</evidence>
<dbReference type="Proteomes" id="UP000054771">
    <property type="component" value="Unassembled WGS sequence"/>
</dbReference>
<dbReference type="PANTHER" id="PTHR39596">
    <property type="match status" value="1"/>
</dbReference>
<sequence length="782" mass="88169">MDHIESAPDSPYPPLKIPCLSSEPYDELDFLTYPERSGWDIDRLFAGDFSEHSAEETAAFLQNWLFFGVLWEVFCPISKGAKSNYVQPQEGTEHGIITVASLDEQILELSSFIPLYVGSASPAAKHGIGHRIETSLRTVSRFCRIATCDDDPRPGFVTWPLSPEIDLSVRALSQRLAWSFSTNGVNMVLSSSTGSLQFPCAWLPLARMNEAEWCPSEVSMVEETFTSASAHYISQMERPPAAIQRKHPDCTSKLCLARQLNEETYRTAHTNNECDCQHYGPVMNEVVSIIEAGGVPLLSITPIKKEPFLKVEVEKYTEGKKYIAFSHVWSDGLGNPTANTLPHCQLSRLRDLLDGLVSGISSLDLVNRLAFKELWKKKFHGPSLLFWMDTLCIPVAEELKELRTKSIKSMKAVYERAFRVLVLDADIQGCSSSDYTQAFMRIRMSAWMRRLWTLNEGVLAYQLVIKFADGFLDVQEATEKHQKEVYTSELANVKGTFGTPMRDADSFQWKFRLLRINVISDPDPRMVRRTTQSLASPEAKRCFAIMEAFSAALYRTTSKEKDEMLCFASLIGWDTTLIKGLEFKDHMHALLSTERQLPQGMLFLAGPRMSQPGWRWAINRFANCGATRLNVKSDNMTPGIVSGNGFIVEFPALALPVSYTRDNFQKVIVTTDLADAVTAKIEISRHDEGIDRAKYDNESDDDCEDRLYVLFWDPLNALAPRVPLPAAVISGPIDEDLEKEEVVYRFEFLAYFEVLEKTTGGTTLAEKSEHVAELIRKKWTIG</sequence>
<evidence type="ECO:0008006" key="3">
    <source>
        <dbReference type="Google" id="ProtNLM"/>
    </source>
</evidence>
<dbReference type="AlphaFoldDB" id="A0A0U5CFZ2"/>
<protein>
    <recommendedName>
        <fullName evidence="3">Heterokaryon incompatibility domain-containing protein</fullName>
    </recommendedName>
</protein>
<name>A0A0U5CFZ2_ASPCI</name>
<dbReference type="OrthoDB" id="2426273at2759"/>
<dbReference type="OMA" id="MSAWMRR"/>
<proteinExistence type="predicted"/>
<organism evidence="1 2">
    <name type="scientific">Aspergillus calidoustus</name>
    <dbReference type="NCBI Taxonomy" id="454130"/>
    <lineage>
        <taxon>Eukaryota</taxon>
        <taxon>Fungi</taxon>
        <taxon>Dikarya</taxon>
        <taxon>Ascomycota</taxon>
        <taxon>Pezizomycotina</taxon>
        <taxon>Eurotiomycetes</taxon>
        <taxon>Eurotiomycetidae</taxon>
        <taxon>Eurotiales</taxon>
        <taxon>Aspergillaceae</taxon>
        <taxon>Aspergillus</taxon>
        <taxon>Aspergillus subgen. Nidulantes</taxon>
    </lineage>
</organism>
<accession>A0A0U5CFZ2</accession>
<reference evidence="2" key="1">
    <citation type="journal article" date="2016" name="Genome Announc.">
        <title>Draft genome sequences of fungus Aspergillus calidoustus.</title>
        <authorList>
            <person name="Horn F."/>
            <person name="Linde J."/>
            <person name="Mattern D.J."/>
            <person name="Walther G."/>
            <person name="Guthke R."/>
            <person name="Scherlach K."/>
            <person name="Martin K."/>
            <person name="Brakhage A.A."/>
            <person name="Petzke L."/>
            <person name="Valiante V."/>
        </authorList>
    </citation>
    <scope>NUCLEOTIDE SEQUENCE [LARGE SCALE GENOMIC DNA]</scope>
    <source>
        <strain evidence="2">SF006504</strain>
    </source>
</reference>